<sequence>MTMSRSWSPATAAWIAFAIAALFFLFEFVVRIEPSLATDAIERFYGLSDAGFGTVASLFFWIYAPMQIVVGLLLDRYGARRFVLLGSALCASGVLMFALTAQPWIGGAGRVLMGFGASFAFVSALWLVNHWFAPERFALLSGSVNAIGMLGTAIGGVALSGLIDHVGWRAVFIATACGGFVICLLAALFLREPASPASGPKASGAAAHVRDSLRAVFGDARTWGIAVVGLLYYMPVNVYGGLWGVTELVRDRGLTPVRAETVVSTIFWGIACGSVAGGWLSDRLGHRKYLVFAGAVLTGAAYAGALYLPALTEWQLGALLFAGGFFGGLQMLTFVMAKEGQDNRRVGTVVAFVNMIGIGGALIFQPLVGDLESLAGGDLRVALLTVPACVVLAAVIVLFVPEYRHPAHQPGAPRPARHG</sequence>
<dbReference type="GO" id="GO:0061513">
    <property type="term" value="F:glucose 6-phosphate:phosphate antiporter activity"/>
    <property type="evidence" value="ECO:0007669"/>
    <property type="project" value="TreeGrafter"/>
</dbReference>
<feature type="transmembrane region" description="Helical" evidence="5">
    <location>
        <begin position="289"/>
        <end position="308"/>
    </location>
</feature>
<dbReference type="GO" id="GO:0016020">
    <property type="term" value="C:membrane"/>
    <property type="evidence" value="ECO:0007669"/>
    <property type="project" value="UniProtKB-ARBA"/>
</dbReference>
<feature type="transmembrane region" description="Helical" evidence="5">
    <location>
        <begin position="111"/>
        <end position="132"/>
    </location>
</feature>
<dbReference type="EMBL" id="JAAZQD010000002">
    <property type="protein sequence ID" value="NKZ38443.1"/>
    <property type="molecule type" value="Genomic_DNA"/>
</dbReference>
<protein>
    <submittedName>
        <fullName evidence="7">MFS transporter</fullName>
    </submittedName>
</protein>
<evidence type="ECO:0000256" key="1">
    <source>
        <dbReference type="ARBA" id="ARBA00004127"/>
    </source>
</evidence>
<evidence type="ECO:0000259" key="6">
    <source>
        <dbReference type="PROSITE" id="PS50850"/>
    </source>
</evidence>
<feature type="transmembrane region" description="Helical" evidence="5">
    <location>
        <begin position="50"/>
        <end position="75"/>
    </location>
</feature>
<comment type="subcellular location">
    <subcellularLocation>
        <location evidence="1">Endomembrane system</location>
        <topology evidence="1">Multi-pass membrane protein</topology>
    </subcellularLocation>
</comment>
<dbReference type="SUPFAM" id="SSF103473">
    <property type="entry name" value="MFS general substrate transporter"/>
    <property type="match status" value="1"/>
</dbReference>
<feature type="transmembrane region" description="Helical" evidence="5">
    <location>
        <begin position="144"/>
        <end position="163"/>
    </location>
</feature>
<feature type="transmembrane region" description="Helical" evidence="5">
    <location>
        <begin position="169"/>
        <end position="190"/>
    </location>
</feature>
<dbReference type="Pfam" id="PF07690">
    <property type="entry name" value="MFS_1"/>
    <property type="match status" value="1"/>
</dbReference>
<dbReference type="PANTHER" id="PTHR43826">
    <property type="entry name" value="GLUCOSE-6-PHOSPHATE EXCHANGER SLC37A4"/>
    <property type="match status" value="1"/>
</dbReference>
<dbReference type="Proteomes" id="UP000541636">
    <property type="component" value="Unassembled WGS sequence"/>
</dbReference>
<evidence type="ECO:0000313" key="7">
    <source>
        <dbReference type="EMBL" id="NKZ38443.1"/>
    </source>
</evidence>
<gene>
    <name evidence="7" type="ORF">HF690_05665</name>
</gene>
<feature type="transmembrane region" description="Helical" evidence="5">
    <location>
        <begin position="349"/>
        <end position="369"/>
    </location>
</feature>
<feature type="transmembrane region" description="Helical" evidence="5">
    <location>
        <begin position="381"/>
        <end position="400"/>
    </location>
</feature>
<dbReference type="Gene3D" id="1.20.1250.20">
    <property type="entry name" value="MFS general substrate transporter like domains"/>
    <property type="match status" value="2"/>
</dbReference>
<proteinExistence type="predicted"/>
<feature type="transmembrane region" description="Helical" evidence="5">
    <location>
        <begin position="314"/>
        <end position="337"/>
    </location>
</feature>
<evidence type="ECO:0000313" key="8">
    <source>
        <dbReference type="Proteomes" id="UP000541636"/>
    </source>
</evidence>
<feature type="domain" description="Major facilitator superfamily (MFS) profile" evidence="6">
    <location>
        <begin position="13"/>
        <end position="405"/>
    </location>
</feature>
<evidence type="ECO:0000256" key="4">
    <source>
        <dbReference type="ARBA" id="ARBA00023136"/>
    </source>
</evidence>
<evidence type="ECO:0000256" key="3">
    <source>
        <dbReference type="ARBA" id="ARBA00022989"/>
    </source>
</evidence>
<dbReference type="GO" id="GO:0035435">
    <property type="term" value="P:phosphate ion transmembrane transport"/>
    <property type="evidence" value="ECO:0007669"/>
    <property type="project" value="TreeGrafter"/>
</dbReference>
<evidence type="ECO:0000256" key="5">
    <source>
        <dbReference type="SAM" id="Phobius"/>
    </source>
</evidence>
<keyword evidence="2 5" id="KW-0812">Transmembrane</keyword>
<keyword evidence="3 5" id="KW-1133">Transmembrane helix</keyword>
<reference evidence="7 8" key="1">
    <citation type="journal article" date="2017" name="Int. J. Syst. Evol. Microbiol.">
        <title>Oleiagrimonas citrea sp. nov., a marine bacterium isolated from tidal flat sediment and emended description of the genus Oleiagrimonas Fang et al. 2015 and Oleiagrimonas soli.</title>
        <authorList>
            <person name="Yang S.H."/>
            <person name="Seo H.S."/>
            <person name="Seong C.N."/>
            <person name="Kwon K.K."/>
        </authorList>
    </citation>
    <scope>NUCLEOTIDE SEQUENCE [LARGE SCALE GENOMIC DNA]</scope>
    <source>
        <strain evidence="7 8">MEBiC09124</strain>
    </source>
</reference>
<dbReference type="PROSITE" id="PS50850">
    <property type="entry name" value="MFS"/>
    <property type="match status" value="1"/>
</dbReference>
<feature type="transmembrane region" description="Helical" evidence="5">
    <location>
        <begin position="12"/>
        <end position="30"/>
    </location>
</feature>
<dbReference type="PANTHER" id="PTHR43826:SF3">
    <property type="entry name" value="GLUCOSE-6-PHOSPHATE EXCHANGER SLC37A4"/>
    <property type="match status" value="1"/>
</dbReference>
<dbReference type="InterPro" id="IPR051337">
    <property type="entry name" value="OPA_Antiporter"/>
</dbReference>
<feature type="transmembrane region" description="Helical" evidence="5">
    <location>
        <begin position="262"/>
        <end position="280"/>
    </location>
</feature>
<feature type="transmembrane region" description="Helical" evidence="5">
    <location>
        <begin position="223"/>
        <end position="242"/>
    </location>
</feature>
<organism evidence="7 8">
    <name type="scientific">Oleiagrimonas citrea</name>
    <dbReference type="NCBI Taxonomy" id="1665687"/>
    <lineage>
        <taxon>Bacteria</taxon>
        <taxon>Pseudomonadati</taxon>
        <taxon>Pseudomonadota</taxon>
        <taxon>Gammaproteobacteria</taxon>
        <taxon>Lysobacterales</taxon>
        <taxon>Rhodanobacteraceae</taxon>
        <taxon>Oleiagrimonas</taxon>
    </lineage>
</organism>
<comment type="caution">
    <text evidence="7">The sequence shown here is derived from an EMBL/GenBank/DDBJ whole genome shotgun (WGS) entry which is preliminary data.</text>
</comment>
<dbReference type="AlphaFoldDB" id="A0A846ZLX2"/>
<dbReference type="InterPro" id="IPR011701">
    <property type="entry name" value="MFS"/>
</dbReference>
<dbReference type="InterPro" id="IPR020846">
    <property type="entry name" value="MFS_dom"/>
</dbReference>
<dbReference type="InterPro" id="IPR036259">
    <property type="entry name" value="MFS_trans_sf"/>
</dbReference>
<keyword evidence="8" id="KW-1185">Reference proteome</keyword>
<accession>A0A846ZLX2</accession>
<name>A0A846ZLX2_9GAMM</name>
<evidence type="ECO:0000256" key="2">
    <source>
        <dbReference type="ARBA" id="ARBA00022692"/>
    </source>
</evidence>
<keyword evidence="4 5" id="KW-0472">Membrane</keyword>
<feature type="transmembrane region" description="Helical" evidence="5">
    <location>
        <begin position="82"/>
        <end position="105"/>
    </location>
</feature>
<dbReference type="GO" id="GO:0012505">
    <property type="term" value="C:endomembrane system"/>
    <property type="evidence" value="ECO:0007669"/>
    <property type="project" value="UniProtKB-SubCell"/>
</dbReference>
<dbReference type="RefSeq" id="WP_168608764.1">
    <property type="nucleotide sequence ID" value="NZ_JAAZQD010000002.1"/>
</dbReference>